<feature type="domain" description="eCIS core" evidence="2">
    <location>
        <begin position="108"/>
        <end position="185"/>
    </location>
</feature>
<dbReference type="AlphaFoldDB" id="A0A9J7BNQ0"/>
<feature type="compositionally biased region" description="Low complexity" evidence="1">
    <location>
        <begin position="1"/>
        <end position="24"/>
    </location>
</feature>
<reference evidence="3" key="1">
    <citation type="submission" date="2021-04" db="EMBL/GenBank/DDBJ databases">
        <title>Phylogenetic analysis of Acidobacteriaceae.</title>
        <authorList>
            <person name="Qiu L."/>
            <person name="Zhang Q."/>
        </authorList>
    </citation>
    <scope>NUCLEOTIDE SEQUENCE</scope>
    <source>
        <strain evidence="3">DSM 25168</strain>
    </source>
</reference>
<dbReference type="Proteomes" id="UP001059380">
    <property type="component" value="Chromosome"/>
</dbReference>
<feature type="compositionally biased region" description="Low complexity" evidence="1">
    <location>
        <begin position="420"/>
        <end position="436"/>
    </location>
</feature>
<name>A0A9J7BNQ0_9BACT</name>
<feature type="region of interest" description="Disordered" evidence="1">
    <location>
        <begin position="1"/>
        <end position="35"/>
    </location>
</feature>
<dbReference type="InterPro" id="IPR025295">
    <property type="entry name" value="eCIS_core_dom"/>
</dbReference>
<dbReference type="KEGG" id="orp:MOP44_22770"/>
<proteinExistence type="predicted"/>
<sequence length="806" mass="85422">MERASQQAQTQTTATPEQTRAATPESARAQPSPAYFGNRAALRRLAAGNPILQRSLLPQAAALQVSRKCAHCEEEEAAVQRKESGAEQARPATAPPSVHEALAGSGQPLDPATRAFMEPRFGSSFDQVRIHTGAQPSDSARAVGASAYTVGRDIVFATGHYAPDTAKGRRLLAHELTHVLQQNSGPVARRLQRDLIYGSDYKRPYSDDATETRSSEAGTWYPATIDFSATASSSGGGSGAPTFDDLIKAIKAKGTGSITSLGIIGHATTDLISLSGTITTNPANVTFTGGGVIDSAGIKAKMADITAVRDRFAAGAKIVLYGCHAGIGNSLMADLSSAFQVCVEGFSDEVWWCITWQGGTRKIISRGRTYVDTSGMMAAGLVPKDCQGTFGADITTLKPDKKDCSGVPKTAPAQPNPGKQSADSESAAPDAAPEQAAPAIQTKLEINTPGDAFEQEADQVADRVMRMVEPGALSGAVSAAPPLIQREEAEADIGALTNKIEQMVRPGNDEKGALDKLKAMDMAVLLKVVEQLFDDGSGSSGDEGKQNSYTVLGIDILPPDAREAGPGDSLTVAERTRLRAAWDAAPTRKLRNPTKGDPGTNPTLSQSRDKSGGTAMARPGDWGEDPGGNTWVCHTDGIRSYFASGIASDFRTSTWLGNNPSNFDYTALTKRAISSFHWGKGPHHFAIYFTEDDASADLKERVKPAGTILNYIKTHLGNNPKDKNRSPEEYIADMNRVLTEKINGGDSTVSWTDDAAKWANMMRGFKSAEGWKVGTTITAGNVKTLSSKAQDAALIAYYQKLLGVGP</sequence>
<accession>A0A9J7BNQ0</accession>
<dbReference type="RefSeq" id="WP_260792713.1">
    <property type="nucleotide sequence ID" value="NZ_CP093313.1"/>
</dbReference>
<evidence type="ECO:0000313" key="4">
    <source>
        <dbReference type="Proteomes" id="UP001059380"/>
    </source>
</evidence>
<keyword evidence="4" id="KW-1185">Reference proteome</keyword>
<dbReference type="Pfam" id="PF13699">
    <property type="entry name" value="eCIS_core"/>
    <property type="match status" value="1"/>
</dbReference>
<gene>
    <name evidence="3" type="ORF">MOP44_22770</name>
</gene>
<evidence type="ECO:0000313" key="3">
    <source>
        <dbReference type="EMBL" id="UWZ83378.1"/>
    </source>
</evidence>
<feature type="region of interest" description="Disordered" evidence="1">
    <location>
        <begin position="401"/>
        <end position="436"/>
    </location>
</feature>
<evidence type="ECO:0000259" key="2">
    <source>
        <dbReference type="Pfam" id="PF13699"/>
    </source>
</evidence>
<protein>
    <submittedName>
        <fullName evidence="3">DUF4157 domain-containing protein</fullName>
    </submittedName>
</protein>
<organism evidence="3 4">
    <name type="scientific">Occallatibacter riparius</name>
    <dbReference type="NCBI Taxonomy" id="1002689"/>
    <lineage>
        <taxon>Bacteria</taxon>
        <taxon>Pseudomonadati</taxon>
        <taxon>Acidobacteriota</taxon>
        <taxon>Terriglobia</taxon>
        <taxon>Terriglobales</taxon>
        <taxon>Acidobacteriaceae</taxon>
        <taxon>Occallatibacter</taxon>
    </lineage>
</organism>
<dbReference type="EMBL" id="CP093313">
    <property type="protein sequence ID" value="UWZ83378.1"/>
    <property type="molecule type" value="Genomic_DNA"/>
</dbReference>
<feature type="region of interest" description="Disordered" evidence="1">
    <location>
        <begin position="581"/>
        <end position="628"/>
    </location>
</feature>
<feature type="region of interest" description="Disordered" evidence="1">
    <location>
        <begin position="80"/>
        <end position="114"/>
    </location>
</feature>
<evidence type="ECO:0000256" key="1">
    <source>
        <dbReference type="SAM" id="MobiDB-lite"/>
    </source>
</evidence>